<dbReference type="OrthoDB" id="9777768at2"/>
<dbReference type="InterPro" id="IPR000917">
    <property type="entry name" value="Sulfatase_N"/>
</dbReference>
<name>A0A1L3J4Q7_9FLAO</name>
<dbReference type="Gene3D" id="3.40.720.10">
    <property type="entry name" value="Alkaline Phosphatase, subunit A"/>
    <property type="match status" value="1"/>
</dbReference>
<evidence type="ECO:0000256" key="5">
    <source>
        <dbReference type="ARBA" id="ARBA00023136"/>
    </source>
</evidence>
<keyword evidence="4 6" id="KW-1133">Transmembrane helix</keyword>
<sequence>MSQFYWFYNKYKDRFLFISILIVLIYLTNKVETYRGGLENSIFNFFRFEFILVSILSLSALSILKKRFWSYLFIACSVILLYVFFNEFYIYFNRIPKLSDLNQIPELLNVLSYTTIFTVFGSIIIYLLILFNLLDVKNIRALGLLPSLLLLFLSIKIYPELYVWTFKKLGFEEIPYNKTMSARESGYLNYVFYEEAKRNIALKALTQNYNFENRTLNLIPVKDLNNIHLLVLESFYDPNSFENLSFSENPIHTDFQSFNDKQNFSTSPVYGGNTAQAEFEILTGAPALSKYGSIEFNLFSGNKINSALPNLLRELGYSTIATNALKPDIFNSYNAYRSLGFQEQYYITGDTYLKKGNEWFISDSDLLDQNIKFIDSLLSRASSKPIFNYVLGMYGHTPYSIDTSINPLKIDVYRNKEVKAEARLKRSVNQIYYRTRALSNYIKKLNIIDPNAIILITGDHLPSFPGIDDLGYREKDLRKVPFYLIKGTKAVQLNNRSYHHFNLTEIILNFVFKENNVLSINSEERYDEIILQSIQ</sequence>
<proteinExistence type="predicted"/>
<keyword evidence="2" id="KW-1003">Cell membrane</keyword>
<feature type="domain" description="Sulfatase N-terminal" evidence="7">
    <location>
        <begin position="226"/>
        <end position="508"/>
    </location>
</feature>
<dbReference type="KEGG" id="grl:LPB144_06665"/>
<feature type="transmembrane region" description="Helical" evidence="6">
    <location>
        <begin position="112"/>
        <end position="134"/>
    </location>
</feature>
<evidence type="ECO:0000313" key="8">
    <source>
        <dbReference type="EMBL" id="APG60117.1"/>
    </source>
</evidence>
<dbReference type="PANTHER" id="PTHR47371">
    <property type="entry name" value="LIPOTEICHOIC ACID SYNTHASE"/>
    <property type="match status" value="1"/>
</dbReference>
<dbReference type="Proteomes" id="UP000182510">
    <property type="component" value="Chromosome"/>
</dbReference>
<keyword evidence="9" id="KW-1185">Reference proteome</keyword>
<protein>
    <recommendedName>
        <fullName evidence="7">Sulfatase N-terminal domain-containing protein</fullName>
    </recommendedName>
</protein>
<dbReference type="EMBL" id="CP018153">
    <property type="protein sequence ID" value="APG60117.1"/>
    <property type="molecule type" value="Genomic_DNA"/>
</dbReference>
<accession>A0A1L3J4Q7</accession>
<feature type="transmembrane region" description="Helical" evidence="6">
    <location>
        <begin position="141"/>
        <end position="158"/>
    </location>
</feature>
<feature type="transmembrane region" description="Helical" evidence="6">
    <location>
        <begin position="71"/>
        <end position="92"/>
    </location>
</feature>
<evidence type="ECO:0000256" key="6">
    <source>
        <dbReference type="SAM" id="Phobius"/>
    </source>
</evidence>
<dbReference type="GO" id="GO:0005886">
    <property type="term" value="C:plasma membrane"/>
    <property type="evidence" value="ECO:0007669"/>
    <property type="project" value="UniProtKB-SubCell"/>
</dbReference>
<dbReference type="InterPro" id="IPR017850">
    <property type="entry name" value="Alkaline_phosphatase_core_sf"/>
</dbReference>
<gene>
    <name evidence="8" type="ORF">LPB144_06665</name>
</gene>
<feature type="transmembrane region" description="Helical" evidence="6">
    <location>
        <begin position="12"/>
        <end position="29"/>
    </location>
</feature>
<evidence type="ECO:0000313" key="9">
    <source>
        <dbReference type="Proteomes" id="UP000182510"/>
    </source>
</evidence>
<evidence type="ECO:0000259" key="7">
    <source>
        <dbReference type="Pfam" id="PF00884"/>
    </source>
</evidence>
<comment type="subcellular location">
    <subcellularLocation>
        <location evidence="1">Cell membrane</location>
        <topology evidence="1">Multi-pass membrane protein</topology>
    </subcellularLocation>
</comment>
<dbReference type="AlphaFoldDB" id="A0A1L3J4Q7"/>
<dbReference type="STRING" id="1913577.LPB144_06665"/>
<feature type="transmembrane region" description="Helical" evidence="6">
    <location>
        <begin position="41"/>
        <end position="64"/>
    </location>
</feature>
<evidence type="ECO:0000256" key="4">
    <source>
        <dbReference type="ARBA" id="ARBA00022989"/>
    </source>
</evidence>
<keyword evidence="3 6" id="KW-0812">Transmembrane</keyword>
<dbReference type="PANTHER" id="PTHR47371:SF3">
    <property type="entry name" value="PHOSPHOGLYCEROL TRANSFERASE I"/>
    <property type="match status" value="1"/>
</dbReference>
<reference evidence="8 9" key="1">
    <citation type="submission" date="2016-11" db="EMBL/GenBank/DDBJ databases">
        <title>Gramella sp. LPB0144 isolated from marine environment.</title>
        <authorList>
            <person name="Kim E."/>
            <person name="Yi H."/>
        </authorList>
    </citation>
    <scope>NUCLEOTIDE SEQUENCE [LARGE SCALE GENOMIC DNA]</scope>
    <source>
        <strain evidence="8 9">LPB0144</strain>
    </source>
</reference>
<evidence type="ECO:0000256" key="1">
    <source>
        <dbReference type="ARBA" id="ARBA00004651"/>
    </source>
</evidence>
<organism evidence="8 9">
    <name type="scientific">Christiangramia salexigens</name>
    <dbReference type="NCBI Taxonomy" id="1913577"/>
    <lineage>
        <taxon>Bacteria</taxon>
        <taxon>Pseudomonadati</taxon>
        <taxon>Bacteroidota</taxon>
        <taxon>Flavobacteriia</taxon>
        <taxon>Flavobacteriales</taxon>
        <taxon>Flavobacteriaceae</taxon>
        <taxon>Christiangramia</taxon>
    </lineage>
</organism>
<evidence type="ECO:0000256" key="2">
    <source>
        <dbReference type="ARBA" id="ARBA00022475"/>
    </source>
</evidence>
<dbReference type="SUPFAM" id="SSF53649">
    <property type="entry name" value="Alkaline phosphatase-like"/>
    <property type="match status" value="1"/>
</dbReference>
<dbReference type="InterPro" id="IPR050448">
    <property type="entry name" value="OpgB/LTA_synthase_biosynth"/>
</dbReference>
<evidence type="ECO:0000256" key="3">
    <source>
        <dbReference type="ARBA" id="ARBA00022692"/>
    </source>
</evidence>
<keyword evidence="5 6" id="KW-0472">Membrane</keyword>
<dbReference type="Pfam" id="PF00884">
    <property type="entry name" value="Sulfatase"/>
    <property type="match status" value="1"/>
</dbReference>